<evidence type="ECO:0000256" key="1">
    <source>
        <dbReference type="SAM" id="SignalP"/>
    </source>
</evidence>
<dbReference type="AlphaFoldDB" id="A0A841GJS0"/>
<sequence>MRSLFLLPLAAALLAAPAAAQLLGVQVTSDNDAYDFWIPPRERPDYEYSNGIRIAAEMGGARGWGRLARRVAPCAADGGEGAECTTTVELGQRLYTARVDNAQPTPGSRHFAGWLYVGGTGQVVNGPVRHTFGAEVGVTGPPSLAAQLMKTVHSIGGFWNPDGWDHQLGFEPGVTLRYGVERRLAEARVGGGRAAEVAVHAGAGAGNVYTGAQAGLQARAGLRLPDAWTAARQRGPSLYVTGGVEGAAVARNLFLDGNTFSGEPPRVHRKPLLANANWGIGAVVGGASLEYRVRTRTREYREEPGGHTYGSFEVTWRPARPR</sequence>
<evidence type="ECO:0008006" key="4">
    <source>
        <dbReference type="Google" id="ProtNLM"/>
    </source>
</evidence>
<dbReference type="InterPro" id="IPR037107">
    <property type="entry name" value="Put_OMP_sf"/>
</dbReference>
<dbReference type="InterPro" id="IPR018707">
    <property type="entry name" value="LpxR"/>
</dbReference>
<feature type="signal peptide" evidence="1">
    <location>
        <begin position="1"/>
        <end position="20"/>
    </location>
</feature>
<dbReference type="Gene3D" id="2.40.128.140">
    <property type="entry name" value="Outer membrane protein"/>
    <property type="match status" value="1"/>
</dbReference>
<accession>A0A841GJS0</accession>
<evidence type="ECO:0000313" key="2">
    <source>
        <dbReference type="EMBL" id="MBB6068951.1"/>
    </source>
</evidence>
<gene>
    <name evidence="2" type="ORF">HNQ61_000562</name>
</gene>
<keyword evidence="3" id="KW-1185">Reference proteome</keyword>
<feature type="chain" id="PRO_5032854306" description="Lipid A deacylase LpxR family protein" evidence="1">
    <location>
        <begin position="21"/>
        <end position="322"/>
    </location>
</feature>
<dbReference type="RefSeq" id="WP_170031504.1">
    <property type="nucleotide sequence ID" value="NZ_JABDTL010000001.1"/>
</dbReference>
<dbReference type="Proteomes" id="UP000582837">
    <property type="component" value="Unassembled WGS sequence"/>
</dbReference>
<protein>
    <recommendedName>
        <fullName evidence="4">Lipid A deacylase LpxR family protein</fullName>
    </recommendedName>
</protein>
<organism evidence="2 3">
    <name type="scientific">Longimicrobium terrae</name>
    <dbReference type="NCBI Taxonomy" id="1639882"/>
    <lineage>
        <taxon>Bacteria</taxon>
        <taxon>Pseudomonadati</taxon>
        <taxon>Gemmatimonadota</taxon>
        <taxon>Longimicrobiia</taxon>
        <taxon>Longimicrobiales</taxon>
        <taxon>Longimicrobiaceae</taxon>
        <taxon>Longimicrobium</taxon>
    </lineage>
</organism>
<evidence type="ECO:0000313" key="3">
    <source>
        <dbReference type="Proteomes" id="UP000582837"/>
    </source>
</evidence>
<comment type="caution">
    <text evidence="2">The sequence shown here is derived from an EMBL/GenBank/DDBJ whole genome shotgun (WGS) entry which is preliminary data.</text>
</comment>
<reference evidence="2 3" key="1">
    <citation type="submission" date="2020-08" db="EMBL/GenBank/DDBJ databases">
        <title>Genomic Encyclopedia of Type Strains, Phase IV (KMG-IV): sequencing the most valuable type-strain genomes for metagenomic binning, comparative biology and taxonomic classification.</title>
        <authorList>
            <person name="Goeker M."/>
        </authorList>
    </citation>
    <scope>NUCLEOTIDE SEQUENCE [LARGE SCALE GENOMIC DNA]</scope>
    <source>
        <strain evidence="2 3">DSM 29007</strain>
    </source>
</reference>
<name>A0A841GJS0_9BACT</name>
<dbReference type="EMBL" id="JACHIA010000001">
    <property type="protein sequence ID" value="MBB6068951.1"/>
    <property type="molecule type" value="Genomic_DNA"/>
</dbReference>
<keyword evidence="1" id="KW-0732">Signal</keyword>
<proteinExistence type="predicted"/>
<dbReference type="Pfam" id="PF09982">
    <property type="entry name" value="LpxR"/>
    <property type="match status" value="1"/>
</dbReference>